<dbReference type="SMART" id="SM01225">
    <property type="entry name" value="G8"/>
    <property type="match status" value="2"/>
</dbReference>
<evidence type="ECO:0000256" key="4">
    <source>
        <dbReference type="ARBA" id="ARBA00022737"/>
    </source>
</evidence>
<evidence type="ECO:0000256" key="1">
    <source>
        <dbReference type="ARBA" id="ARBA00004236"/>
    </source>
</evidence>
<accession>A0A150G2A4</accession>
<dbReference type="SMART" id="SM00429">
    <property type="entry name" value="IPT"/>
    <property type="match status" value="6"/>
</dbReference>
<sequence>MSSSEVLTCETAPGIPGTYLLAVSTGDGEPASIYGFTYSNDLTPNIKAIYPRAGPPGSQIFLVGDNTWTLQWSMCTETTWGEINCIGSIMFGDYLCPQDLTDPESVINFANWTGYQRYGYNPYRVGCTLPAPETVATLPSLGTAGSFNATMRFEASLRGGSAQVLRPSYAYDVNGTPYHFQLYPEVSSIEPSVGSVAGGTLIKITGRGFPTLDLKLDDVVNVSIAGVPCTIVNSTYDTVFCVSGPKPALAPESAAPIAGLYPGMRGIEYEFYNMSSSRETPTYSNLWRLNKTILTTKTNGTGSYKATLAHGWEDPNHTVSYHCTRFKAFFTAPRSAKYRFYVQNDDYGQLNGTWIQDGIELSRMLVNLSYWTPVDTFFYYSFQGSVPIYLEAAHRILLESAHCNGPSVGSQQVAVRMEVPEPVANSIAKVQTITVTSSIVPHAVLVKFLYGAGANTTAFFVNVTSLDDSKLDDPLLGMQLIFNDGNVTAVFPVTANSAAIDDAIEAAFGGQLAESNSNDLFGVRKVRSQGSISLQIGINAIVGDANGFDVTGARLVMISKAVLNNVTAPSTRNCTWRYPPPASAAASPPPPPGISTSNIPGGLMVTVTQAQPVPAVVPSGDFEISLPTTATPFVLNYETNATVMQQTIYNLTKMDCSVTLTNTWREGVYFARVWTVTFSSSVFDNVPTIVVQPTDTMAPGTLIAVERRRANPPLTGSFAVAYGDYCESVSIGLTDSVYTIADKLATLPGMGRPQKVESSGGSYYGYTFIITFDPFVNPGDEHTLRVVDLSGLTGVRPIATVANTTEGSTDAFYGPIPTEFLQLAVSEPGTISLSVNGAPSACTHPSGMCKFEYSEAATPLITSVSPATLSFNTESSLPLTITGTQFDAGLVNVTVGAAICNVTSVSATQIVCSVSDDAPAGVRLVNVNVAGLGNAAGARNVTIETLYVTGVNPSPALVASSGLSILNITGKGFDEVQCANNKVLIDDDECGVLACGPTFLTVLYTGNAGADVASAAITAQVYEAGRLIDVDVPASPTVAVSGAAPTITGITSPDTMPGAGGTVTVSLTGAGPADVAAMHMVPWIPSPTNYTAAHAAYQGRIACPGVTAVSGAEVSCTAPGLPNGNYQVLVVLKSGLRLLSTETILFDLVITSVSPNWGSIGGGTVVTIRGAGFSMKPADNVVFLQIPVSTTFLNGIIQCDTTSVTPTELTCITRAHLATNADGNDPTAKQVMPEATNAQPVSVVLCNTTYYNSTVLKEYCWSLASSPHARIATARSDSCDFGYSEELTPAIDIIWPAKGAAGVNLQINGSFFSDVTAVQMMQGGAMRGLCTDVIAFNGTINCTTPDLPSGIYTLLLLKDNGEKSVDAFVSGVFTYRPTITALDGNAGSLVGGRPLTLTVGGSGLATGDGNFSANAVDIAGMPCPLISVDSRWSLTCRAPGMNGYVYAEYWNLASGTYTLPDLLGYSNPGEYLVKLEKGVWMNWDWASPKLGVVQTDFFGARFTFYMQIAETSNASFYMSCDDSARLYIDGELIGSSGWGLPTTLQPGVRKFVITFVEWTGTASIKLYVSYVGSNGYSTGWQQVEWSKVTPVAPGAPLPIGLTVNGVAADPACPPSTVQLQLPYRQPLSYEPSSVPLSNGTCAYVYTTHMTPTLVAFRGMPNGVSNGPMSNPNATLSVYGDFFLDPSIPATDQLSIMVANESCPIFNVTQVTVNGTTIVMTFNSTAINSTNTTATTYAAINVTKIDCAIPALVVGTWPVRVLVSGLGYTRPPANVATDLPTVPYKVQVTGITSPVLNNAGINNDMQCYGSLFGGMTLTVGGYGYVRGFVDTDLQRNFTLVWDQSTCSSTSQLTPTCQAAKAAAGFQNYTLSMPFIPVTCDGATAVFRLGRIAVASPEGYAGATSGSKVVLNFKPRVYYMYPNSPQYNEAGSSSAFSLCGARTPVISAVSPASPASPDVGADGTTKLALTWFLAGVGSNYIVGTAAGARSNATVELEAGPTLLNCTDVTVVSSSIKPTNYSESVRCTLPRYLPAAVYRLWVCIPPFGCGLQYYTVNLAVSSAAPLVGGSAGGTRVTVTGNGFDTNASRVAVRFGSSICNVTSSTATSLTCVTGPLAAKPDAVVTAPLSIVPTIGAGEFTYSAYSFALDPSLEAAVSSVTPARGSTEGGTPVTITGVGFALGAETTVTVGGTPCTSVNVVSSTSITCTTGKPPSDVLRVPLPLVINQAGRGYARGNVSYQYIDLWSRNSTWGNGPLPGYEDSVVIPPGVTVLLDMSPPKLFTIVLQGNLVFDDTLPYINLQAHYILVVGGNFSIGTVEKPFPGRANITMHGPPNSRDLPLYGAKAIAIRNGVVTFHGQHKVPHYTVLNQTANQGETAIVLNGQVNWQVGDRIVVAPSGFHPDHVDEATITAVDLVTRPGCSVLYLDTPLKYDHLGVIHTQDGLAPLDMRAEVGVLTRNVVLMGDWTSEANMYGVQVMAYSPPYLPRALIRFDNIEVTQSGQAYRLGRYSIHWHVHGDVNFQSWVRGCSIHHTYNRATTIHGTHRSLYQNNLAYNVMGHTFFMEDGNEWGNVIEGNIGIYTKASYALLITDTTPATFWITNPNNTVRHNRAIGSEAYGFWYRHLDNPEGPGYSPTICPKFTQLGEFYNNSAHSNIHYGFRIHPEYYPRNVPCNGFNTPFAQVPAVFDTFSAYKNGVKGAVATQVGLVQFRNFVLGDNGGGPKQHATSGKDNGANAEISWVVDDRNRYDTALSEMSGLHNATLYARTDTGRYGTAGDWPSGRYVTGVIAQSPLMGHQFHSALMSLVNVTFVDYTSATGMRALEHCGKCKKYQGGATCFTAGLQFISTSEPSLLPSLAGWTWGHQGIFLDTDGTLLNENTLPASMLPTTFSLGPGSTLHSTVESELFDPAECVYSRDAAEGDVVGYETAFCSPLLVFRRVMLHEHGPDTLFYKPLRLTSLSTNRTSLVHFTKYNEQGYQFTVATTRDYWVHWELFYRLDPEYYTLHKLDLMDGDDMVMLTSKYIQRKDHFTINSAKSNLTDFPLMLPSTPHGSFYYQKNFTNNSWWWGNFTYNDTKFSVVLAGRTDGTLRMASYPCPDEGCNTVPEVVVDVRNGTLYWSNATTWAKREGGKPQAGENVTIPYGWDLVIDESPPALTVLLIQGNVRFDPTRDIELSAVYILVMGDGALRAGSPSVPHPTAATVKLVGARAVPDYAIDNSLNLGSKVLAAIRGGTIELHGRKVAQRWIRLAAPAAVNDDNITVSDPNHGWRAGDLILISSNTYNVWQTEIRNISAVRNGGATLVLDAPLLHPHASTFKSYPGGPTVDMRAEVGLLSSNVLVTASNGFSSHAYGSEFFGARILVHGNSTGRFTGMAVQHCGQAGLTNRACILFDRLKPVFVPVNATSNTTVVAGTYQPNPSTVFRSSIAWGTNYNLKIAGLPGAADPIRIEENVMYEALDAHSVEVLTSGNVIKGNLVLGTIKDMSGGSTFDIKLPSQFRIAVASNWVENNVAAGGERLGYTYYGVPCSEPFLTGSFLNNTAHSNLAGLWLQASDESSAEGCTALRNFTTYMNWDFGIISTGGITTDVRMVDVNVLDNKHAGVTLLRKGLTFAEKANLWWTGGLLAGQSSPAVCAACTKLSDIGCHQKLSTQSYNRIEPFTPAIGLYSAQFALHFSDGPEVKPWDKPKSYSIAHGMMNISGVTLADYYGPAGCGGADVGTYAFANHPYAPDAGYPHFFSRMNVLNVATGAGQGMFKHSPPDPIWRNEGDCWDTYYTRPDGSKLALNCAGPAHVYWRDLDGTLLGGGDPANAGIITGVWKEGPRSFPYDQGPPVLPGACTYSSAIGSYMCAVKSTNFLLDERLKPNPIPPNGIYGDPQHFVLESRDKDSEDRMFAPVFFNVSGSIDLAVSAMDQGCCFGYGFCQKRLSTFWTHLPSWQTVYVNFTGTPSQNFRVFFPYADPSAELVLVINMLYTLNRRFIYLSPGNGPVSGRVPPEKSPVKIGDGTGHGAHYWDQDNSLLYVKVKGGKQLEIRTENAVIISQSFAISIDAFYSTAELFLTNLASAMGIEPERMYIAKVVPGSVTISTAIGPKWSSATEIAEPTYGSEFDPANPPPAPPPAAPATMTMNPKEMLDAVLAYMAVVSDPNAAALIGVQPLGKPVSDLGALLAQDPLLAQALANSLAAAGMEVTGVVVTLESPPPPASTDAPTAAPTETPTSAPKDPATPTEAPTTAPTTAPTGTPTTTPTAQPTTAPTASPTASPTSSPTTAPTTAPTGTPTAAPTEAPTGNTPTEAPIVTVKPGAPGEDPVINVPDRASSPPPPDDGAADKENKDKDKSKKIAAAAAAAAGGALIIGGVVAAAFVVSARRKRRFAVVDGAAAEAGGSSSGGERRYRDNEVLPSPGPGPVRSSNNSHTSSTAREAFVSTNPAYESPREQAPDLAENPLISPRPGSATAVGRTGSVSGVGRHGSASGANAPHAAPLAHHAEPLSAGLTSPEPAEMIRPLASTSKHPHSKPLVPVSGSSLFGSAPGNLPPPEVYHRGRTKAPAELQRSESSGLARQSAPGASSFRHNLAGRENSIRYAPSERSRTGDASDSDGSDVDTMALPIERAAKSVTERVTHGVVIIPSMPNRPSSARPATRNPDRTAKTARRVRLEPLESAPGSSAMADAEPAAKDPAAHEIVAEEPASAAGLPAIEPAAAAAATAAALNQAPRAPGSPTSPTAFAESSGAAAAAAAAEPALPPAPVSGETLVMPVRSLETQESFIPRPRSRAATATGTTAPSRRASAAAEAAAHMAGAVSVTDDDMEAGGPAAMPALGRLGSPTAGAQPAHGAAEAPRPMMMLPGGLMEYAATPSLLRSEVAALLLSAGGGAEGFAALEEALQEAQSQQQQAAGTPQARSPAGLYSESMRKRMPPGEQ</sequence>
<feature type="region of interest" description="Disordered" evidence="6">
    <location>
        <begin position="4751"/>
        <end position="4780"/>
    </location>
</feature>
<dbReference type="PROSITE" id="PS51820">
    <property type="entry name" value="PA14"/>
    <property type="match status" value="2"/>
</dbReference>
<evidence type="ECO:0000256" key="5">
    <source>
        <dbReference type="ARBA" id="ARBA00023180"/>
    </source>
</evidence>
<dbReference type="Proteomes" id="UP000075714">
    <property type="component" value="Unassembled WGS sequence"/>
</dbReference>
<dbReference type="STRING" id="33097.A0A150G2A4"/>
<dbReference type="Pfam" id="PF24606">
    <property type="entry name" value="CEMIP_beta-hel"/>
    <property type="match status" value="1"/>
</dbReference>
<feature type="compositionally biased region" description="Low complexity" evidence="6">
    <location>
        <begin position="4194"/>
        <end position="4285"/>
    </location>
</feature>
<feature type="compositionally biased region" description="Low complexity" evidence="6">
    <location>
        <begin position="4762"/>
        <end position="4780"/>
    </location>
</feature>
<feature type="compositionally biased region" description="Basic and acidic residues" evidence="6">
    <location>
        <begin position="4316"/>
        <end position="4328"/>
    </location>
</feature>
<dbReference type="InterPro" id="IPR002909">
    <property type="entry name" value="IPT_dom"/>
</dbReference>
<feature type="domain" description="G8" evidence="8">
    <location>
        <begin position="3116"/>
        <end position="3244"/>
    </location>
</feature>
<dbReference type="InterPro" id="IPR037524">
    <property type="entry name" value="PA14/GLEYA"/>
</dbReference>
<dbReference type="InterPro" id="IPR055401">
    <property type="entry name" value="CEMIP_beta-hel_dom"/>
</dbReference>
<evidence type="ECO:0000256" key="6">
    <source>
        <dbReference type="SAM" id="MobiDB-lite"/>
    </source>
</evidence>
<keyword evidence="7" id="KW-0812">Transmembrane</keyword>
<gene>
    <name evidence="10" type="ORF">GPECTOR_77g37</name>
</gene>
<evidence type="ECO:0000256" key="7">
    <source>
        <dbReference type="SAM" id="Phobius"/>
    </source>
</evidence>
<feature type="region of interest" description="Disordered" evidence="6">
    <location>
        <begin position="4617"/>
        <end position="4668"/>
    </location>
</feature>
<dbReference type="SUPFAM" id="SSF51126">
    <property type="entry name" value="Pectin lyase-like"/>
    <property type="match status" value="1"/>
</dbReference>
<keyword evidence="7" id="KW-1133">Transmembrane helix</keyword>
<feature type="domain" description="PA14" evidence="9">
    <location>
        <begin position="262"/>
        <end position="431"/>
    </location>
</feature>
<evidence type="ECO:0000259" key="9">
    <source>
        <dbReference type="PROSITE" id="PS51820"/>
    </source>
</evidence>
<feature type="compositionally biased region" description="Polar residues" evidence="6">
    <location>
        <begin position="4398"/>
        <end position="4419"/>
    </location>
</feature>
<feature type="region of interest" description="Disordered" evidence="6">
    <location>
        <begin position="4186"/>
        <end position="4328"/>
    </location>
</feature>
<comment type="subcellular location">
    <subcellularLocation>
        <location evidence="1">Cell membrane</location>
    </subcellularLocation>
</comment>
<keyword evidence="3" id="KW-0732">Signal</keyword>
<dbReference type="SUPFAM" id="SSF81296">
    <property type="entry name" value="E set domains"/>
    <property type="match status" value="6"/>
</dbReference>
<keyword evidence="5" id="KW-0325">Glycoprotein</keyword>
<evidence type="ECO:0000256" key="2">
    <source>
        <dbReference type="ARBA" id="ARBA00022475"/>
    </source>
</evidence>
<evidence type="ECO:0000313" key="11">
    <source>
        <dbReference type="Proteomes" id="UP000075714"/>
    </source>
</evidence>
<proteinExistence type="predicted"/>
<dbReference type="OrthoDB" id="530609at2759"/>
<feature type="compositionally biased region" description="Low complexity" evidence="6">
    <location>
        <begin position="4873"/>
        <end position="4885"/>
    </location>
</feature>
<organism evidence="10 11">
    <name type="scientific">Gonium pectorale</name>
    <name type="common">Green alga</name>
    <dbReference type="NCBI Taxonomy" id="33097"/>
    <lineage>
        <taxon>Eukaryota</taxon>
        <taxon>Viridiplantae</taxon>
        <taxon>Chlorophyta</taxon>
        <taxon>core chlorophytes</taxon>
        <taxon>Chlorophyceae</taxon>
        <taxon>CS clade</taxon>
        <taxon>Chlamydomonadales</taxon>
        <taxon>Volvocaceae</taxon>
        <taxon>Gonium</taxon>
    </lineage>
</organism>
<evidence type="ECO:0000313" key="10">
    <source>
        <dbReference type="EMBL" id="KXZ43941.1"/>
    </source>
</evidence>
<dbReference type="InterPro" id="IPR019316">
    <property type="entry name" value="G8_domain"/>
</dbReference>
<keyword evidence="11" id="KW-1185">Reference proteome</keyword>
<evidence type="ECO:0000259" key="8">
    <source>
        <dbReference type="PROSITE" id="PS51484"/>
    </source>
</evidence>
<dbReference type="PANTHER" id="PTHR46769">
    <property type="entry name" value="POLYCYSTIC KIDNEY AND HEPATIC DISEASE 1 (AUTOSOMAL RECESSIVE)-LIKE 1"/>
    <property type="match status" value="1"/>
</dbReference>
<feature type="domain" description="G8" evidence="8">
    <location>
        <begin position="2246"/>
        <end position="2366"/>
    </location>
</feature>
<dbReference type="PROSITE" id="PS51484">
    <property type="entry name" value="G8"/>
    <property type="match status" value="2"/>
</dbReference>
<feature type="region of interest" description="Disordered" evidence="6">
    <location>
        <begin position="4365"/>
        <end position="4592"/>
    </location>
</feature>
<feature type="region of interest" description="Disordered" evidence="6">
    <location>
        <begin position="4873"/>
        <end position="4909"/>
    </location>
</feature>
<name>A0A150G2A4_GONPE</name>
<keyword evidence="4" id="KW-0677">Repeat</keyword>
<dbReference type="InterPro" id="IPR052387">
    <property type="entry name" value="Fibrocystin"/>
</dbReference>
<dbReference type="InterPro" id="IPR013783">
    <property type="entry name" value="Ig-like_fold"/>
</dbReference>
<dbReference type="CDD" id="cd00603">
    <property type="entry name" value="IPT_PCSR"/>
    <property type="match status" value="6"/>
</dbReference>
<keyword evidence="7" id="KW-0472">Membrane</keyword>
<feature type="compositionally biased region" description="Low complexity" evidence="6">
    <location>
        <begin position="4444"/>
        <end position="4481"/>
    </location>
</feature>
<comment type="caution">
    <text evidence="10">The sequence shown here is derived from an EMBL/GenBank/DDBJ whole genome shotgun (WGS) entry which is preliminary data.</text>
</comment>
<feature type="transmembrane region" description="Helical" evidence="7">
    <location>
        <begin position="4330"/>
        <end position="4354"/>
    </location>
</feature>
<dbReference type="Pfam" id="PF01833">
    <property type="entry name" value="TIG"/>
    <property type="match status" value="5"/>
</dbReference>
<dbReference type="Gene3D" id="2.60.40.10">
    <property type="entry name" value="Immunoglobulins"/>
    <property type="match status" value="5"/>
</dbReference>
<dbReference type="Pfam" id="PF10162">
    <property type="entry name" value="G8"/>
    <property type="match status" value="2"/>
</dbReference>
<dbReference type="InterPro" id="IPR011050">
    <property type="entry name" value="Pectin_lyase_fold/virulence"/>
</dbReference>
<evidence type="ECO:0000256" key="3">
    <source>
        <dbReference type="ARBA" id="ARBA00022729"/>
    </source>
</evidence>
<feature type="domain" description="PA14" evidence="9">
    <location>
        <begin position="1440"/>
        <end position="1595"/>
    </location>
</feature>
<protein>
    <recommendedName>
        <fullName evidence="12">Fibrocystin-L</fullName>
    </recommendedName>
</protein>
<dbReference type="InterPro" id="IPR014756">
    <property type="entry name" value="Ig_E-set"/>
</dbReference>
<dbReference type="EMBL" id="LSYV01000078">
    <property type="protein sequence ID" value="KXZ43941.1"/>
    <property type="molecule type" value="Genomic_DNA"/>
</dbReference>
<keyword evidence="2" id="KW-1003">Cell membrane</keyword>
<feature type="compositionally biased region" description="Basic and acidic residues" evidence="6">
    <location>
        <begin position="4632"/>
        <end position="4647"/>
    </location>
</feature>
<dbReference type="PANTHER" id="PTHR46769:SF2">
    <property type="entry name" value="FIBROCYSTIN-L ISOFORM 2 PRECURSOR-RELATED"/>
    <property type="match status" value="1"/>
</dbReference>
<dbReference type="SUPFAM" id="SSF56988">
    <property type="entry name" value="Anthrax protective antigen"/>
    <property type="match status" value="1"/>
</dbReference>
<dbReference type="GO" id="GO:0005886">
    <property type="term" value="C:plasma membrane"/>
    <property type="evidence" value="ECO:0007669"/>
    <property type="project" value="UniProtKB-SubCell"/>
</dbReference>
<reference evidence="11" key="1">
    <citation type="journal article" date="2016" name="Nat. Commun.">
        <title>The Gonium pectorale genome demonstrates co-option of cell cycle regulation during the evolution of multicellularity.</title>
        <authorList>
            <person name="Hanschen E.R."/>
            <person name="Marriage T.N."/>
            <person name="Ferris P.J."/>
            <person name="Hamaji T."/>
            <person name="Toyoda A."/>
            <person name="Fujiyama A."/>
            <person name="Neme R."/>
            <person name="Noguchi H."/>
            <person name="Minakuchi Y."/>
            <person name="Suzuki M."/>
            <person name="Kawai-Toyooka H."/>
            <person name="Smith D.R."/>
            <person name="Sparks H."/>
            <person name="Anderson J."/>
            <person name="Bakaric R."/>
            <person name="Luria V."/>
            <person name="Karger A."/>
            <person name="Kirschner M.W."/>
            <person name="Durand P.M."/>
            <person name="Michod R.E."/>
            <person name="Nozaki H."/>
            <person name="Olson B.J."/>
        </authorList>
    </citation>
    <scope>NUCLEOTIDE SEQUENCE [LARGE SCALE GENOMIC DNA]</scope>
    <source>
        <strain evidence="11">NIES-2863</strain>
    </source>
</reference>
<evidence type="ECO:0008006" key="12">
    <source>
        <dbReference type="Google" id="ProtNLM"/>
    </source>
</evidence>